<dbReference type="EMBL" id="GDQN01010776">
    <property type="protein sequence ID" value="JAT80278.1"/>
    <property type="molecule type" value="Transcribed_RNA"/>
</dbReference>
<keyword evidence="3" id="KW-0732">Signal</keyword>
<evidence type="ECO:0000256" key="1">
    <source>
        <dbReference type="ARBA" id="ARBA00005679"/>
    </source>
</evidence>
<comment type="similarity">
    <text evidence="1">Belongs to the GILT family.</text>
</comment>
<name>A0A1E1VZX2_PECGO</name>
<dbReference type="OrthoDB" id="958254at2759"/>
<dbReference type="InterPro" id="IPR004911">
    <property type="entry name" value="Interferon-induced_GILT"/>
</dbReference>
<keyword evidence="2" id="KW-0325">Glycoprotein</keyword>
<organism evidence="4">
    <name type="scientific">Pectinophora gossypiella</name>
    <name type="common">Cotton pink bollworm</name>
    <name type="synonym">Depressaria gossypiella</name>
    <dbReference type="NCBI Taxonomy" id="13191"/>
    <lineage>
        <taxon>Eukaryota</taxon>
        <taxon>Metazoa</taxon>
        <taxon>Ecdysozoa</taxon>
        <taxon>Arthropoda</taxon>
        <taxon>Hexapoda</taxon>
        <taxon>Insecta</taxon>
        <taxon>Pterygota</taxon>
        <taxon>Neoptera</taxon>
        <taxon>Endopterygota</taxon>
        <taxon>Lepidoptera</taxon>
        <taxon>Glossata</taxon>
        <taxon>Ditrysia</taxon>
        <taxon>Gelechioidea</taxon>
        <taxon>Gelechiidae</taxon>
        <taxon>Apatetrinae</taxon>
        <taxon>Pectinophora</taxon>
    </lineage>
</organism>
<evidence type="ECO:0000313" key="4">
    <source>
        <dbReference type="EMBL" id="JAT80278.1"/>
    </source>
</evidence>
<evidence type="ECO:0000256" key="2">
    <source>
        <dbReference type="ARBA" id="ARBA00023180"/>
    </source>
</evidence>
<dbReference type="GO" id="GO:0016671">
    <property type="term" value="F:oxidoreductase activity, acting on a sulfur group of donors, disulfide as acceptor"/>
    <property type="evidence" value="ECO:0007669"/>
    <property type="project" value="InterPro"/>
</dbReference>
<sequence length="171" mass="19604">MPFYSGHRYKLIVLLLSVLIVWQVVRLLSEYPTSKLSDSDIVELEDDQYNKHKQDKVKIRVYYEALCPDSKFFFMRHLAPVTEKLSDFIDVTLVPYGKATTKMKKGQYYFTCQHGEEECYANKIHACSIEALGNMTSAVMFTECMISDNMNPDAALARCAKKNESGSRTNC</sequence>
<evidence type="ECO:0008006" key="5">
    <source>
        <dbReference type="Google" id="ProtNLM"/>
    </source>
</evidence>
<accession>A0A1E1VZX2</accession>
<reference evidence="4" key="1">
    <citation type="submission" date="2015-09" db="EMBL/GenBank/DDBJ databases">
        <title>De novo assembly of Pectinophora gossypiella (Pink Bollworm) gut transcriptome.</title>
        <authorList>
            <person name="Tassone E.E."/>
        </authorList>
    </citation>
    <scope>NUCLEOTIDE SEQUENCE</scope>
</reference>
<gene>
    <name evidence="4" type="ORF">g.6435</name>
</gene>
<dbReference type="PANTHER" id="PTHR13234">
    <property type="entry name" value="GAMMA-INTERFERON INDUCIBLE LYSOSOMAL THIOL REDUCTASE GILT"/>
    <property type="match status" value="1"/>
</dbReference>
<dbReference type="PANTHER" id="PTHR13234:SF71">
    <property type="entry name" value="GAMMA-INTERFERON-INDUCIBLE LYSOSOMAL THIOL REDUCTASE-LIKE PROTEIN"/>
    <property type="match status" value="1"/>
</dbReference>
<proteinExistence type="inferred from homology"/>
<feature type="signal peptide" evidence="3">
    <location>
        <begin position="1"/>
        <end position="27"/>
    </location>
</feature>
<protein>
    <recommendedName>
        <fullName evidence="5">Gamma-interferon-inducible lysosomal thiol reductase</fullName>
    </recommendedName>
</protein>
<dbReference type="AlphaFoldDB" id="A0A1E1VZX2"/>
<evidence type="ECO:0000256" key="3">
    <source>
        <dbReference type="SAM" id="SignalP"/>
    </source>
</evidence>
<dbReference type="Pfam" id="PF03227">
    <property type="entry name" value="GILT"/>
    <property type="match status" value="1"/>
</dbReference>
<feature type="chain" id="PRO_5009115087" description="Gamma-interferon-inducible lysosomal thiol reductase" evidence="3">
    <location>
        <begin position="28"/>
        <end position="171"/>
    </location>
</feature>